<evidence type="ECO:0008006" key="3">
    <source>
        <dbReference type="Google" id="ProtNLM"/>
    </source>
</evidence>
<feature type="region of interest" description="Disordered" evidence="1">
    <location>
        <begin position="293"/>
        <end position="335"/>
    </location>
</feature>
<evidence type="ECO:0000313" key="2">
    <source>
        <dbReference type="EMBL" id="BFP49468.1"/>
    </source>
</evidence>
<gene>
    <name evidence="2" type="ORF">KCMC57_58360</name>
</gene>
<feature type="region of interest" description="Disordered" evidence="1">
    <location>
        <begin position="21"/>
        <end position="43"/>
    </location>
</feature>
<evidence type="ECO:0000256" key="1">
    <source>
        <dbReference type="SAM" id="MobiDB-lite"/>
    </source>
</evidence>
<reference evidence="2" key="1">
    <citation type="submission" date="2024-07" db="EMBL/GenBank/DDBJ databases">
        <title>Complete genome sequences of cellulolytic bacteria, Kitasatospora sp. CMC57 and Streptomyces sp. CMC78, isolated from Japanese agricultural soil.</title>
        <authorList>
            <person name="Hashimoto T."/>
            <person name="Ito M."/>
            <person name="Iwamoto M."/>
            <person name="Fukahori D."/>
            <person name="Shoda T."/>
            <person name="Sakoda M."/>
            <person name="Morohoshi T."/>
            <person name="Mitsuboshi M."/>
            <person name="Nishizawa T."/>
        </authorList>
    </citation>
    <scope>NUCLEOTIDE SEQUENCE</scope>
    <source>
        <strain evidence="2">CMC57</strain>
    </source>
</reference>
<feature type="region of interest" description="Disordered" evidence="1">
    <location>
        <begin position="231"/>
        <end position="256"/>
    </location>
</feature>
<dbReference type="AlphaFoldDB" id="A0AB33K2L9"/>
<proteinExistence type="predicted"/>
<sequence length="335" mass="37201">MRVLDRHESSCSTRLLQAAEPSTRSFRRTARGTKAPARSGGYHPEHIPAFLEQDWYQKHLADLQCHSHVKTMRRVGAVLLVQWAAGGSMGDAAAFLGINLTGGQYAATSGFYQWLNNDDSGRFTHALTAIAGDLDSSVDLTDYQRRREALRGWSLAPDTWNDIVAELPPVPGPVRPNLDDRKRQEASAFVWAHVTRGEPRFAPRPIDRPARPCASGLAPTTLQHVVPTFTAGSAQPLRGSAATPRPTRGGSHQQDRCLSARLSINVDVNPAQLKPNLQELHLRQRPYQAIVAQFPDQLTSPRQRGRRDLPKDLQSWDETGKRIDQPQPDGSVRRE</sequence>
<organism evidence="2">
    <name type="scientific">Kitasatospora sp. CMC57</name>
    <dbReference type="NCBI Taxonomy" id="3231513"/>
    <lineage>
        <taxon>Bacteria</taxon>
        <taxon>Bacillati</taxon>
        <taxon>Actinomycetota</taxon>
        <taxon>Actinomycetes</taxon>
        <taxon>Kitasatosporales</taxon>
        <taxon>Streptomycetaceae</taxon>
        <taxon>Kitasatospora</taxon>
    </lineage>
</organism>
<name>A0AB33K2L9_9ACTN</name>
<protein>
    <recommendedName>
        <fullName evidence="3">DUF4375 domain-containing protein</fullName>
    </recommendedName>
</protein>
<accession>A0AB33K2L9</accession>
<dbReference type="EMBL" id="AP035881">
    <property type="protein sequence ID" value="BFP49468.1"/>
    <property type="molecule type" value="Genomic_DNA"/>
</dbReference>